<dbReference type="AlphaFoldDB" id="A0A8B7CYX0"/>
<evidence type="ECO:0000256" key="13">
    <source>
        <dbReference type="SAM" id="MobiDB-lite"/>
    </source>
</evidence>
<keyword evidence="7" id="KW-0862">Zinc</keyword>
<dbReference type="SUPFAM" id="SSF55729">
    <property type="entry name" value="Acyl-CoA N-acyltransferases (Nat)"/>
    <property type="match status" value="1"/>
</dbReference>
<organism evidence="15 16">
    <name type="scientific">Phoenix dactylifera</name>
    <name type="common">Date palm</name>
    <dbReference type="NCBI Taxonomy" id="42345"/>
    <lineage>
        <taxon>Eukaryota</taxon>
        <taxon>Viridiplantae</taxon>
        <taxon>Streptophyta</taxon>
        <taxon>Embryophyta</taxon>
        <taxon>Tracheophyta</taxon>
        <taxon>Spermatophyta</taxon>
        <taxon>Magnoliopsida</taxon>
        <taxon>Liliopsida</taxon>
        <taxon>Arecaceae</taxon>
        <taxon>Coryphoideae</taxon>
        <taxon>Phoeniceae</taxon>
        <taxon>Phoenix</taxon>
    </lineage>
</organism>
<dbReference type="GO" id="GO:0000785">
    <property type="term" value="C:chromatin"/>
    <property type="evidence" value="ECO:0007669"/>
    <property type="project" value="TreeGrafter"/>
</dbReference>
<dbReference type="CDD" id="cd04301">
    <property type="entry name" value="NAT_SF"/>
    <property type="match status" value="1"/>
</dbReference>
<evidence type="ECO:0000256" key="6">
    <source>
        <dbReference type="ARBA" id="ARBA00022771"/>
    </source>
</evidence>
<dbReference type="GO" id="GO:0003682">
    <property type="term" value="F:chromatin binding"/>
    <property type="evidence" value="ECO:0007669"/>
    <property type="project" value="TreeGrafter"/>
</dbReference>
<dbReference type="GeneID" id="103721204"/>
<proteinExistence type="inferred from homology"/>
<evidence type="ECO:0000259" key="14">
    <source>
        <dbReference type="PROSITE" id="PS51726"/>
    </source>
</evidence>
<comment type="similarity">
    <text evidence="2 12">Belongs to the MYST (SAS/MOZ) family.</text>
</comment>
<dbReference type="Pfam" id="PF11717">
    <property type="entry name" value="Tudor-knot"/>
    <property type="match status" value="1"/>
</dbReference>
<dbReference type="RefSeq" id="XP_008809530.2">
    <property type="nucleotide sequence ID" value="XM_008811308.2"/>
</dbReference>
<dbReference type="InterPro" id="IPR002717">
    <property type="entry name" value="HAT_MYST-type"/>
</dbReference>
<keyword evidence="15" id="KW-1185">Reference proteome</keyword>
<feature type="active site" description="Proton donor/acceptor" evidence="11">
    <location>
        <position position="322"/>
    </location>
</feature>
<keyword evidence="8" id="KW-0156">Chromatin regulator</keyword>
<dbReference type="InterPro" id="IPR040706">
    <property type="entry name" value="Zf-MYST"/>
</dbReference>
<dbReference type="Pfam" id="PF01853">
    <property type="entry name" value="MOZ_SAS"/>
    <property type="match status" value="1"/>
</dbReference>
<dbReference type="EC" id="2.3.1.48" evidence="3 12"/>
<comment type="catalytic activity">
    <reaction evidence="12">
        <text>L-lysyl-[protein] + acetyl-CoA = N(6)-acetyl-L-lysyl-[protein] + CoA + H(+)</text>
        <dbReference type="Rhea" id="RHEA:45948"/>
        <dbReference type="Rhea" id="RHEA-COMP:9752"/>
        <dbReference type="Rhea" id="RHEA-COMP:10731"/>
        <dbReference type="ChEBI" id="CHEBI:15378"/>
        <dbReference type="ChEBI" id="CHEBI:29969"/>
        <dbReference type="ChEBI" id="CHEBI:57287"/>
        <dbReference type="ChEBI" id="CHEBI:57288"/>
        <dbReference type="ChEBI" id="CHEBI:61930"/>
        <dbReference type="EC" id="2.3.1.48"/>
    </reaction>
</comment>
<dbReference type="GO" id="GO:0004402">
    <property type="term" value="F:histone acetyltransferase activity"/>
    <property type="evidence" value="ECO:0007669"/>
    <property type="project" value="InterPro"/>
</dbReference>
<dbReference type="Proteomes" id="UP000228380">
    <property type="component" value="Unplaced"/>
</dbReference>
<dbReference type="GO" id="GO:0005634">
    <property type="term" value="C:nucleus"/>
    <property type="evidence" value="ECO:0007669"/>
    <property type="project" value="UniProtKB-SubCell"/>
</dbReference>
<evidence type="ECO:0000256" key="10">
    <source>
        <dbReference type="ARBA" id="ARBA00023242"/>
    </source>
</evidence>
<dbReference type="PANTHER" id="PTHR10615">
    <property type="entry name" value="HISTONE ACETYLTRANSFERASE"/>
    <property type="match status" value="1"/>
</dbReference>
<dbReference type="KEGG" id="pda:103721204"/>
<dbReference type="InterPro" id="IPR016197">
    <property type="entry name" value="Chromo-like_dom_sf"/>
</dbReference>
<sequence>MDAPNDRERGKRKAIAGGDAAPSTSEPSVTLPLKTGTLLKCRWKDGTLHPAEIIERRQTPSGDPHDYEYYVHYTEFDRRLDQWVNLERLDLSSVDTDVFAEVSHHLTTKMMTRHQKWKMVNRHLFHHHQGHEGFDAASLQEHWALTKVKNIETIELGRYEIATWYFSPLPPEYKNSKKLYFCEFCLNILETKEQLQRHMRKCDLKYPPGNEIYRSGALSLFEVDGMKNKVYTTNLCILAKFFLDHKLMPCEVASFLFHILCKCDDRGCHMVAYFSKEKYSEESYNLSCILTLPPYQNKGYGKFLIAFSYELSKKEGVAGTPERPLSDLGWRSYQSYWTRVLLNALKEHKSENDISIQELSKMTAMKTDDILRTLQSLDLVQYKKGRQVICTDPKVLDHHLKAAGSRGLKVDVSKLIWPPHVDLSQLQPPGWG</sequence>
<comment type="subcellular location">
    <subcellularLocation>
        <location evidence="1 12">Nucleus</location>
    </subcellularLocation>
</comment>
<evidence type="ECO:0000256" key="2">
    <source>
        <dbReference type="ARBA" id="ARBA00010107"/>
    </source>
</evidence>
<keyword evidence="6" id="KW-0863">Zinc-finger</keyword>
<dbReference type="GO" id="GO:0008270">
    <property type="term" value="F:zinc ion binding"/>
    <property type="evidence" value="ECO:0007669"/>
    <property type="project" value="UniProtKB-KW"/>
</dbReference>
<feature type="region of interest" description="Disordered" evidence="13">
    <location>
        <begin position="1"/>
        <end position="29"/>
    </location>
</feature>
<keyword evidence="9" id="KW-0007">Acetylation</keyword>
<keyword evidence="10 12" id="KW-0539">Nucleus</keyword>
<keyword evidence="4" id="KW-0808">Transferase</keyword>
<evidence type="ECO:0000313" key="16">
    <source>
        <dbReference type="RefSeq" id="XP_008809530.2"/>
    </source>
</evidence>
<feature type="domain" description="MYST-type HAT" evidence="14">
    <location>
        <begin position="146"/>
        <end position="419"/>
    </location>
</feature>
<protein>
    <recommendedName>
        <fullName evidence="3 12">Histone acetyltransferase</fullName>
        <ecNumber evidence="3 12">2.3.1.48</ecNumber>
    </recommendedName>
</protein>
<evidence type="ECO:0000256" key="4">
    <source>
        <dbReference type="ARBA" id="ARBA00022679"/>
    </source>
</evidence>
<dbReference type="Gene3D" id="2.30.30.140">
    <property type="match status" value="1"/>
</dbReference>
<evidence type="ECO:0000256" key="8">
    <source>
        <dbReference type="ARBA" id="ARBA00022853"/>
    </source>
</evidence>
<accession>A0A8B7CYX0</accession>
<dbReference type="SUPFAM" id="SSF54160">
    <property type="entry name" value="Chromo domain-like"/>
    <property type="match status" value="1"/>
</dbReference>
<gene>
    <name evidence="16" type="primary">LOC103721204</name>
</gene>
<dbReference type="OrthoDB" id="787137at2759"/>
<dbReference type="FunFam" id="3.30.60.60:FF:000001">
    <property type="entry name" value="Histone acetyltransferase"/>
    <property type="match status" value="1"/>
</dbReference>
<evidence type="ECO:0000256" key="9">
    <source>
        <dbReference type="ARBA" id="ARBA00022990"/>
    </source>
</evidence>
<evidence type="ECO:0000313" key="15">
    <source>
        <dbReference type="Proteomes" id="UP000228380"/>
    </source>
</evidence>
<dbReference type="FunFam" id="3.40.630.30:FF:000002">
    <property type="entry name" value="Histone acetyltransferase"/>
    <property type="match status" value="1"/>
</dbReference>
<name>A0A8B7CYX0_PHODC</name>
<dbReference type="PROSITE" id="PS51726">
    <property type="entry name" value="MYST_HAT"/>
    <property type="match status" value="1"/>
</dbReference>
<dbReference type="InterPro" id="IPR016181">
    <property type="entry name" value="Acyl_CoA_acyltransferase"/>
</dbReference>
<evidence type="ECO:0000256" key="12">
    <source>
        <dbReference type="RuleBase" id="RU361211"/>
    </source>
</evidence>
<dbReference type="Gene3D" id="3.40.630.30">
    <property type="match status" value="1"/>
</dbReference>
<dbReference type="Gene3D" id="1.10.10.10">
    <property type="entry name" value="Winged helix-like DNA-binding domain superfamily/Winged helix DNA-binding domain"/>
    <property type="match status" value="1"/>
</dbReference>
<dbReference type="InterPro" id="IPR036388">
    <property type="entry name" value="WH-like_DNA-bd_sf"/>
</dbReference>
<dbReference type="GO" id="GO:0006357">
    <property type="term" value="P:regulation of transcription by RNA polymerase II"/>
    <property type="evidence" value="ECO:0007669"/>
    <property type="project" value="TreeGrafter"/>
</dbReference>
<dbReference type="InterPro" id="IPR025995">
    <property type="entry name" value="Tudor-knot"/>
</dbReference>
<dbReference type="PANTHER" id="PTHR10615:SF161">
    <property type="entry name" value="HISTONE ACETYLTRANSFERASE KAT7"/>
    <property type="match status" value="1"/>
</dbReference>
<evidence type="ECO:0000256" key="11">
    <source>
        <dbReference type="PIRSR" id="PIRSR602717-51"/>
    </source>
</evidence>
<evidence type="ECO:0000256" key="3">
    <source>
        <dbReference type="ARBA" id="ARBA00013184"/>
    </source>
</evidence>
<evidence type="ECO:0000256" key="7">
    <source>
        <dbReference type="ARBA" id="ARBA00022833"/>
    </source>
</evidence>
<evidence type="ECO:0000256" key="1">
    <source>
        <dbReference type="ARBA" id="ARBA00004123"/>
    </source>
</evidence>
<dbReference type="InterPro" id="IPR050603">
    <property type="entry name" value="MYST_HAT"/>
</dbReference>
<evidence type="ECO:0000256" key="5">
    <source>
        <dbReference type="ARBA" id="ARBA00022723"/>
    </source>
</evidence>
<dbReference type="FunFam" id="1.10.10.10:FF:000022">
    <property type="entry name" value="Histone acetyltransferase"/>
    <property type="match status" value="1"/>
</dbReference>
<dbReference type="Pfam" id="PF17772">
    <property type="entry name" value="zf-MYST"/>
    <property type="match status" value="1"/>
</dbReference>
<keyword evidence="5" id="KW-0479">Metal-binding</keyword>
<reference evidence="16" key="1">
    <citation type="submission" date="2025-08" db="UniProtKB">
        <authorList>
            <consortium name="RefSeq"/>
        </authorList>
    </citation>
    <scope>IDENTIFICATION</scope>
    <source>
        <tissue evidence="16">Young leaves</tissue>
    </source>
</reference>
<dbReference type="GO" id="GO:0003712">
    <property type="term" value="F:transcription coregulator activity"/>
    <property type="evidence" value="ECO:0007669"/>
    <property type="project" value="TreeGrafter"/>
</dbReference>
<dbReference type="Gene3D" id="3.30.60.60">
    <property type="entry name" value="N-acetyl transferase-like"/>
    <property type="match status" value="1"/>
</dbReference>